<dbReference type="EMBL" id="ON604651">
    <property type="protein sequence ID" value="UTQ78171.1"/>
    <property type="molecule type" value="Genomic_DNA"/>
</dbReference>
<accession>A0A9E7NM27</accession>
<keyword evidence="3" id="KW-1185">Reference proteome</keyword>
<evidence type="ECO:0000313" key="2">
    <source>
        <dbReference type="EMBL" id="UTQ78171.1"/>
    </source>
</evidence>
<reference evidence="2" key="1">
    <citation type="submission" date="2022-05" db="EMBL/GenBank/DDBJ databases">
        <title>Complete genome sequence of Aeromonas phage JELG-KS1.</title>
        <authorList>
            <person name="Svanberga K."/>
            <person name="Dislers A."/>
            <person name="Kazaks A."/>
            <person name="Zrelovs N."/>
        </authorList>
    </citation>
    <scope>NUCLEOTIDE SEQUENCE</scope>
</reference>
<organism evidence="2 3">
    <name type="scientific">Aeromonas phage JELG-KS1</name>
    <dbReference type="NCBI Taxonomy" id="2951233"/>
    <lineage>
        <taxon>Viruses</taxon>
        <taxon>Duplodnaviria</taxon>
        <taxon>Heunggongvirae</taxon>
        <taxon>Uroviricota</taxon>
        <taxon>Caudoviricetes</taxon>
        <taxon>Autographivirales</taxon>
        <taxon>Autotranscriptaviridae</taxon>
        <taxon>Studiervirinae</taxon>
        <taxon>Jelgvirus</taxon>
        <taxon>Jelgvirus JELGKS1</taxon>
    </lineage>
</organism>
<feature type="compositionally biased region" description="Acidic residues" evidence="1">
    <location>
        <begin position="48"/>
        <end position="95"/>
    </location>
</feature>
<proteinExistence type="predicted"/>
<feature type="region of interest" description="Disordered" evidence="1">
    <location>
        <begin position="239"/>
        <end position="269"/>
    </location>
</feature>
<dbReference type="GO" id="GO:0019069">
    <property type="term" value="P:viral capsid assembly"/>
    <property type="evidence" value="ECO:0007669"/>
    <property type="project" value="InterPro"/>
</dbReference>
<sequence length="305" mass="33243">MPYSHLTNAIISDPNAAAMLEKPVSVRDGDDLIQINLGENTEVANQEVETEAEELEVETEVENDEESENESESEEEDDESGTDEGEGAESSEDELPEYHKIDPKTMDEAAQMMREAEAGQADLTAKALEAGLAPEALETIKAEYEKDGKLSDKSFEALAKAGFSKSFVESYMAGQEAVADRYIQTLMGHVGGQENFNKVTAFIAKNQPDVAVAFDAAIERNDVATVRALLDAAVGQMRQSPASKAPKRNIANAAKPAKPSGSKSADKVEGFQTRAEMVAAMKDPRYAKDAEYRREVEKRVLHAMF</sequence>
<name>A0A9E7NM27_9CAUD</name>
<evidence type="ECO:0000256" key="1">
    <source>
        <dbReference type="SAM" id="MobiDB-lite"/>
    </source>
</evidence>
<protein>
    <submittedName>
        <fullName evidence="2">Capsid assembly scaffolding protein</fullName>
    </submittedName>
</protein>
<dbReference type="Proteomes" id="UP001060072">
    <property type="component" value="Segment"/>
</dbReference>
<feature type="region of interest" description="Disordered" evidence="1">
    <location>
        <begin position="37"/>
        <end position="100"/>
    </location>
</feature>
<dbReference type="Pfam" id="PF05396">
    <property type="entry name" value="Phage_T7_Capsid"/>
    <property type="match status" value="1"/>
</dbReference>
<dbReference type="InterPro" id="IPR008768">
    <property type="entry name" value="Gp9-like"/>
</dbReference>
<evidence type="ECO:0000313" key="3">
    <source>
        <dbReference type="Proteomes" id="UP001060072"/>
    </source>
</evidence>